<dbReference type="Pfam" id="PF08722">
    <property type="entry name" value="Tn7_TnsA-like_N"/>
    <property type="match status" value="1"/>
</dbReference>
<protein>
    <submittedName>
        <fullName evidence="2">Tn7 transposase TnsA N-terminal domain-containing protein</fullName>
    </submittedName>
</protein>
<sequence length="96" mass="11400">MLEFADCVKGIREQYPLFTLKQTMVISDELGIEHPKDPVTGENIIMTTDFLITIEKNDQLLQLARTLKNPKELDNYRQIEKFEIERRYCIYFIDTL</sequence>
<dbReference type="KEGG" id="rher:EHE19_006505"/>
<accession>A0A4U7JD80</accession>
<dbReference type="SUPFAM" id="SSF52980">
    <property type="entry name" value="Restriction endonuclease-like"/>
    <property type="match status" value="1"/>
</dbReference>
<dbReference type="RefSeq" id="WP_137698479.1">
    <property type="nucleotide sequence ID" value="NZ_CP061336.1"/>
</dbReference>
<name>A0A4U7JD80_9FIRM</name>
<dbReference type="InterPro" id="IPR014833">
    <property type="entry name" value="TnsA_N"/>
</dbReference>
<dbReference type="Gene3D" id="3.40.1350.10">
    <property type="match status" value="1"/>
</dbReference>
<dbReference type="InterPro" id="IPR011335">
    <property type="entry name" value="Restrct_endonuc-II-like"/>
</dbReference>
<evidence type="ECO:0000259" key="1">
    <source>
        <dbReference type="Pfam" id="PF08722"/>
    </source>
</evidence>
<dbReference type="EMBL" id="CP061336">
    <property type="protein sequence ID" value="QNU68774.1"/>
    <property type="molecule type" value="Genomic_DNA"/>
</dbReference>
<feature type="domain" description="TnsA endonuclease N-terminal" evidence="1">
    <location>
        <begin position="6"/>
        <end position="89"/>
    </location>
</feature>
<proteinExistence type="predicted"/>
<gene>
    <name evidence="2" type="ORF">EHE19_006505</name>
</gene>
<evidence type="ECO:0000313" key="3">
    <source>
        <dbReference type="Proteomes" id="UP000306409"/>
    </source>
</evidence>
<dbReference type="InterPro" id="IPR011856">
    <property type="entry name" value="tRNA_endonuc-like_dom_sf"/>
</dbReference>
<organism evidence="2 3">
    <name type="scientific">Ruminiclostridium herbifermentans</name>
    <dbReference type="NCBI Taxonomy" id="2488810"/>
    <lineage>
        <taxon>Bacteria</taxon>
        <taxon>Bacillati</taxon>
        <taxon>Bacillota</taxon>
        <taxon>Clostridia</taxon>
        <taxon>Eubacteriales</taxon>
        <taxon>Oscillospiraceae</taxon>
        <taxon>Ruminiclostridium</taxon>
    </lineage>
</organism>
<evidence type="ECO:0000313" key="2">
    <source>
        <dbReference type="EMBL" id="QNU68774.1"/>
    </source>
</evidence>
<dbReference type="GO" id="GO:0003676">
    <property type="term" value="F:nucleic acid binding"/>
    <property type="evidence" value="ECO:0007669"/>
    <property type="project" value="InterPro"/>
</dbReference>
<dbReference type="Proteomes" id="UP000306409">
    <property type="component" value="Chromosome"/>
</dbReference>
<dbReference type="AlphaFoldDB" id="A0A4U7JD80"/>
<dbReference type="OrthoDB" id="5291587at2"/>
<keyword evidence="3" id="KW-1185">Reference proteome</keyword>
<reference evidence="2 3" key="1">
    <citation type="submission" date="2020-09" db="EMBL/GenBank/DDBJ databases">
        <title>Characterization and genome sequencing of Ruminiclostridium sp. nov. MA18.</title>
        <authorList>
            <person name="Rettenmaier R."/>
            <person name="Kowollik M.-L."/>
            <person name="Liebl W."/>
            <person name="Zverlov V."/>
        </authorList>
    </citation>
    <scope>NUCLEOTIDE SEQUENCE [LARGE SCALE GENOMIC DNA]</scope>
    <source>
        <strain evidence="2 3">MA18</strain>
    </source>
</reference>